<feature type="transmembrane region" description="Helical" evidence="1">
    <location>
        <begin position="109"/>
        <end position="126"/>
    </location>
</feature>
<keyword evidence="1" id="KW-1133">Transmembrane helix</keyword>
<protein>
    <submittedName>
        <fullName evidence="2">Uncharacterized protein</fullName>
    </submittedName>
</protein>
<accession>A0A1V0SA05</accession>
<reference evidence="2" key="1">
    <citation type="journal article" date="2017" name="Science">
        <title>Giant viruses with an expanded complement of translation system components.</title>
        <authorList>
            <person name="Schulz F."/>
            <person name="Yutin N."/>
            <person name="Ivanova N.N."/>
            <person name="Ortega D.R."/>
            <person name="Lee T.K."/>
            <person name="Vierheilig J."/>
            <person name="Daims H."/>
            <person name="Horn M."/>
            <person name="Wagner M."/>
            <person name="Jensen G.J."/>
            <person name="Kyrpides N.C."/>
            <person name="Koonin E.V."/>
            <person name="Woyke T."/>
        </authorList>
    </citation>
    <scope>NUCLEOTIDE SEQUENCE</scope>
    <source>
        <strain evidence="2">CTV1</strain>
    </source>
</reference>
<dbReference type="SUPFAM" id="SSF52540">
    <property type="entry name" value="P-loop containing nucleoside triphosphate hydrolases"/>
    <property type="match status" value="1"/>
</dbReference>
<sequence>MSDYMNYQRNIFTLDYIKIIGENDKDLFHHELTYYKDKKTNLEILEKKYMDTFFHQKKDRLWSTIKTIHFDQQKIIEKGQPPILNILLYGHPGTGKSTFALRVGISKTYCFLWILVIFMTTKQIYIKWYNVQI</sequence>
<proteinExistence type="predicted"/>
<dbReference type="Gene3D" id="3.40.50.300">
    <property type="entry name" value="P-loop containing nucleotide triphosphate hydrolases"/>
    <property type="match status" value="1"/>
</dbReference>
<dbReference type="EMBL" id="KY684083">
    <property type="protein sequence ID" value="ARF08514.1"/>
    <property type="molecule type" value="Genomic_DNA"/>
</dbReference>
<dbReference type="InterPro" id="IPR027417">
    <property type="entry name" value="P-loop_NTPase"/>
</dbReference>
<evidence type="ECO:0000313" key="2">
    <source>
        <dbReference type="EMBL" id="ARF08514.1"/>
    </source>
</evidence>
<keyword evidence="1" id="KW-0812">Transmembrane</keyword>
<name>A0A1V0SA05_9VIRU</name>
<gene>
    <name evidence="2" type="ORF">Catovirus_1_564</name>
</gene>
<organism evidence="2">
    <name type="scientific">Catovirus CTV1</name>
    <dbReference type="NCBI Taxonomy" id="1977631"/>
    <lineage>
        <taxon>Viruses</taxon>
        <taxon>Varidnaviria</taxon>
        <taxon>Bamfordvirae</taxon>
        <taxon>Nucleocytoviricota</taxon>
        <taxon>Megaviricetes</taxon>
        <taxon>Imitervirales</taxon>
        <taxon>Mimiviridae</taxon>
        <taxon>Klosneuvirinae</taxon>
        <taxon>Catovirus</taxon>
    </lineage>
</organism>
<keyword evidence="1" id="KW-0472">Membrane</keyword>
<evidence type="ECO:0000256" key="1">
    <source>
        <dbReference type="SAM" id="Phobius"/>
    </source>
</evidence>